<reference evidence="1 2" key="1">
    <citation type="submission" date="2021-01" db="EMBL/GenBank/DDBJ databases">
        <title>Whole genome shotgun sequence of Microbispora corallina NBRC 16416.</title>
        <authorList>
            <person name="Komaki H."/>
            <person name="Tamura T."/>
        </authorList>
    </citation>
    <scope>NUCLEOTIDE SEQUENCE [LARGE SCALE GENOMIC DNA]</scope>
    <source>
        <strain evidence="1 2">NBRC 16416</strain>
    </source>
</reference>
<protein>
    <recommendedName>
        <fullName evidence="3">Pyridoxamine 5'-phosphate oxidase putative domain-containing protein</fullName>
    </recommendedName>
</protein>
<gene>
    <name evidence="1" type="ORF">Mco01_57330</name>
</gene>
<sequence length="86" mass="9543">MLTARDSGKAKRIRDNSSVVVAPCDGRGHILEGAPSAEATARLLDEAQTARVRRLMSRRYPVARLVFWWNRLRGGTDPLIGIEVTL</sequence>
<dbReference type="Proteomes" id="UP000603904">
    <property type="component" value="Unassembled WGS sequence"/>
</dbReference>
<evidence type="ECO:0000313" key="1">
    <source>
        <dbReference type="EMBL" id="GIH42733.1"/>
    </source>
</evidence>
<comment type="caution">
    <text evidence="1">The sequence shown here is derived from an EMBL/GenBank/DDBJ whole genome shotgun (WGS) entry which is preliminary data.</text>
</comment>
<evidence type="ECO:0008006" key="3">
    <source>
        <dbReference type="Google" id="ProtNLM"/>
    </source>
</evidence>
<keyword evidence="2" id="KW-1185">Reference proteome</keyword>
<dbReference type="EMBL" id="BOOC01000032">
    <property type="protein sequence ID" value="GIH42733.1"/>
    <property type="molecule type" value="Genomic_DNA"/>
</dbReference>
<proteinExistence type="predicted"/>
<name>A0ABQ4G6M3_9ACTN</name>
<dbReference type="SUPFAM" id="SSF50475">
    <property type="entry name" value="FMN-binding split barrel"/>
    <property type="match status" value="1"/>
</dbReference>
<accession>A0ABQ4G6M3</accession>
<organism evidence="1 2">
    <name type="scientific">Microbispora corallina</name>
    <dbReference type="NCBI Taxonomy" id="83302"/>
    <lineage>
        <taxon>Bacteria</taxon>
        <taxon>Bacillati</taxon>
        <taxon>Actinomycetota</taxon>
        <taxon>Actinomycetes</taxon>
        <taxon>Streptosporangiales</taxon>
        <taxon>Streptosporangiaceae</taxon>
        <taxon>Microbispora</taxon>
    </lineage>
</organism>
<evidence type="ECO:0000313" key="2">
    <source>
        <dbReference type="Proteomes" id="UP000603904"/>
    </source>
</evidence>